<keyword evidence="1" id="KW-0732">Signal</keyword>
<comment type="caution">
    <text evidence="2">The sequence shown here is derived from an EMBL/GenBank/DDBJ whole genome shotgun (WGS) entry which is preliminary data.</text>
</comment>
<dbReference type="AlphaFoldDB" id="A0AB36JB06"/>
<feature type="signal peptide" evidence="1">
    <location>
        <begin position="1"/>
        <end position="22"/>
    </location>
</feature>
<evidence type="ECO:0000256" key="1">
    <source>
        <dbReference type="SAM" id="SignalP"/>
    </source>
</evidence>
<organism evidence="2 3">
    <name type="scientific">Paenibacillus odorifer</name>
    <dbReference type="NCBI Taxonomy" id="189426"/>
    <lineage>
        <taxon>Bacteria</taxon>
        <taxon>Bacillati</taxon>
        <taxon>Bacillota</taxon>
        <taxon>Bacilli</taxon>
        <taxon>Bacillales</taxon>
        <taxon>Paenibacillaceae</taxon>
        <taxon>Paenibacillus</taxon>
    </lineage>
</organism>
<proteinExistence type="predicted"/>
<feature type="chain" id="PRO_5044266749" evidence="1">
    <location>
        <begin position="23"/>
        <end position="132"/>
    </location>
</feature>
<dbReference type="PROSITE" id="PS51257">
    <property type="entry name" value="PROKAR_LIPOPROTEIN"/>
    <property type="match status" value="1"/>
</dbReference>
<dbReference type="Proteomes" id="UP000187323">
    <property type="component" value="Unassembled WGS sequence"/>
</dbReference>
<dbReference type="RefSeq" id="WP_076135526.1">
    <property type="nucleotide sequence ID" value="NZ_MPTO01000013.1"/>
</dbReference>
<name>A0AB36JB06_9BACL</name>
<evidence type="ECO:0000313" key="3">
    <source>
        <dbReference type="Proteomes" id="UP000187323"/>
    </source>
</evidence>
<gene>
    <name evidence="2" type="ORF">BSK47_15290</name>
</gene>
<dbReference type="EMBL" id="MPTO01000013">
    <property type="protein sequence ID" value="OME19412.1"/>
    <property type="molecule type" value="Genomic_DNA"/>
</dbReference>
<protein>
    <submittedName>
        <fullName evidence="2">Uncharacterized protein</fullName>
    </submittedName>
</protein>
<accession>A0AB36JB06</accession>
<evidence type="ECO:0000313" key="2">
    <source>
        <dbReference type="EMBL" id="OME19412.1"/>
    </source>
</evidence>
<reference evidence="2 3" key="1">
    <citation type="submission" date="2016-10" db="EMBL/GenBank/DDBJ databases">
        <title>Paenibacillus species isolates.</title>
        <authorList>
            <person name="Beno S.M."/>
        </authorList>
    </citation>
    <scope>NUCLEOTIDE SEQUENCE [LARGE SCALE GENOMIC DNA]</scope>
    <source>
        <strain evidence="2 3">FSL H7-0918</strain>
    </source>
</reference>
<sequence length="132" mass="15127">MNKYLLAFIWLPLILFTSGCTSSTQEEQEYGVSSINAEIPIPKKAKEIEVITNSKNPNIKIGAKYELDNIGGEQGLYRLEGYFNKLNDAGWIELEDKRLGHVQFFDKEDTVIAIEIHQDTFDIHEMNKDAKF</sequence>